<keyword evidence="7" id="KW-0503">Monooxygenase</keyword>
<protein>
    <submittedName>
        <fullName evidence="8">Cytochrome P450</fullName>
    </submittedName>
</protein>
<keyword evidence="3" id="KW-0349">Heme</keyword>
<comment type="similarity">
    <text evidence="2">Belongs to the cytochrome P450 family.</text>
</comment>
<dbReference type="GO" id="GO:0016705">
    <property type="term" value="F:oxidoreductase activity, acting on paired donors, with incorporation or reduction of molecular oxygen"/>
    <property type="evidence" value="ECO:0007669"/>
    <property type="project" value="InterPro"/>
</dbReference>
<dbReference type="Gene3D" id="1.10.630.10">
    <property type="entry name" value="Cytochrome P450"/>
    <property type="match status" value="1"/>
</dbReference>
<keyword evidence="5" id="KW-0560">Oxidoreductase</keyword>
<keyword evidence="9" id="KW-1185">Reference proteome</keyword>
<dbReference type="AlphaFoldDB" id="U2Z7U7"/>
<dbReference type="eggNOG" id="COG2124">
    <property type="taxonomic scope" value="Bacteria"/>
</dbReference>
<dbReference type="GO" id="GO:0004497">
    <property type="term" value="F:monooxygenase activity"/>
    <property type="evidence" value="ECO:0007669"/>
    <property type="project" value="UniProtKB-KW"/>
</dbReference>
<dbReference type="GO" id="GO:0016125">
    <property type="term" value="P:sterol metabolic process"/>
    <property type="evidence" value="ECO:0007669"/>
    <property type="project" value="TreeGrafter"/>
</dbReference>
<dbReference type="STRING" id="1337093.MBELCI_3189"/>
<dbReference type="SUPFAM" id="SSF48264">
    <property type="entry name" value="Cytochrome P450"/>
    <property type="match status" value="1"/>
</dbReference>
<keyword evidence="4" id="KW-0479">Metal-binding</keyword>
<dbReference type="InterPro" id="IPR001128">
    <property type="entry name" value="Cyt_P450"/>
</dbReference>
<dbReference type="Proteomes" id="UP000016566">
    <property type="component" value="Unassembled WGS sequence"/>
</dbReference>
<organism evidence="8 9">
    <name type="scientific">Limimaricola cinnabarinus LL-001</name>
    <dbReference type="NCBI Taxonomy" id="1337093"/>
    <lineage>
        <taxon>Bacteria</taxon>
        <taxon>Pseudomonadati</taxon>
        <taxon>Pseudomonadota</taxon>
        <taxon>Alphaproteobacteria</taxon>
        <taxon>Rhodobacterales</taxon>
        <taxon>Paracoccaceae</taxon>
        <taxon>Limimaricola</taxon>
    </lineage>
</organism>
<evidence type="ECO:0000256" key="2">
    <source>
        <dbReference type="ARBA" id="ARBA00010617"/>
    </source>
</evidence>
<comment type="cofactor">
    <cofactor evidence="1">
        <name>heme</name>
        <dbReference type="ChEBI" id="CHEBI:30413"/>
    </cofactor>
</comment>
<sequence length="408" mass="45456">MDIESLPRLRAPDSTLSLLREGYDFVSRRCDRLGTDGFCTRLMLRPVTCLRGPEAARAFYVPGRLTRRGAMPAQVLALLQDKGSVQTLDGAEHLNRRALFLDLMSQESLDFARRLLREEWRATARTWSGREVTLSREIGPILTRTALRWCGIDPADNAPGQREEELSAMVRGAAKIGPGHWRARALRRRSEAWAREQIRAARAGAPPPGTPLAALAYHRDPDGLALPRDVAAVELLNLLRPIVAVGRFIAFSAHAMATEPEARASLTTDEAMLRAWGDEVRRLYPFFPLIGGRVQKPFSLAGHRFDRDDWVLLDLHGTNRHPAAWTKPERFDPSRHLAGTPVEGGFVPQGGGLMREGHRCPGEMLTQALLSEATALLHEAQFETPPQDLSIPRRTIPPWPASGMRLRL</sequence>
<evidence type="ECO:0000256" key="1">
    <source>
        <dbReference type="ARBA" id="ARBA00001971"/>
    </source>
</evidence>
<dbReference type="Pfam" id="PF00067">
    <property type="entry name" value="p450"/>
    <property type="match status" value="1"/>
</dbReference>
<comment type="caution">
    <text evidence="8">The sequence shown here is derived from an EMBL/GenBank/DDBJ whole genome shotgun (WGS) entry which is preliminary data.</text>
</comment>
<keyword evidence="6" id="KW-0408">Iron</keyword>
<dbReference type="RefSeq" id="WP_021695236.1">
    <property type="nucleotide sequence ID" value="NZ_BATB01000063.1"/>
</dbReference>
<dbReference type="GO" id="GO:0020037">
    <property type="term" value="F:heme binding"/>
    <property type="evidence" value="ECO:0007669"/>
    <property type="project" value="InterPro"/>
</dbReference>
<evidence type="ECO:0000313" key="8">
    <source>
        <dbReference type="EMBL" id="GAD57137.1"/>
    </source>
</evidence>
<evidence type="ECO:0000256" key="4">
    <source>
        <dbReference type="ARBA" id="ARBA00022723"/>
    </source>
</evidence>
<dbReference type="PANTHER" id="PTHR24286">
    <property type="entry name" value="CYTOCHROME P450 26"/>
    <property type="match status" value="1"/>
</dbReference>
<evidence type="ECO:0000256" key="5">
    <source>
        <dbReference type="ARBA" id="ARBA00023002"/>
    </source>
</evidence>
<evidence type="ECO:0000256" key="6">
    <source>
        <dbReference type="ARBA" id="ARBA00023004"/>
    </source>
</evidence>
<dbReference type="PANTHER" id="PTHR24286:SF24">
    <property type="entry name" value="LANOSTEROL 14-ALPHA DEMETHYLASE"/>
    <property type="match status" value="1"/>
</dbReference>
<evidence type="ECO:0000256" key="3">
    <source>
        <dbReference type="ARBA" id="ARBA00022617"/>
    </source>
</evidence>
<dbReference type="InterPro" id="IPR036396">
    <property type="entry name" value="Cyt_P450_sf"/>
</dbReference>
<name>U2Z7U7_9RHOB</name>
<evidence type="ECO:0000313" key="9">
    <source>
        <dbReference type="Proteomes" id="UP000016566"/>
    </source>
</evidence>
<accession>U2Z7U7</accession>
<evidence type="ECO:0000256" key="7">
    <source>
        <dbReference type="ARBA" id="ARBA00023033"/>
    </source>
</evidence>
<gene>
    <name evidence="8" type="ORF">MBELCI_3189</name>
</gene>
<dbReference type="EMBL" id="BATB01000063">
    <property type="protein sequence ID" value="GAD57137.1"/>
    <property type="molecule type" value="Genomic_DNA"/>
</dbReference>
<proteinExistence type="inferred from homology"/>
<dbReference type="OrthoDB" id="9764248at2"/>
<reference evidence="8" key="1">
    <citation type="journal article" date="2013" name="Genome Announc.">
        <title>Draft Genome Sequence of Loktanella cinnabarina LL-001T, Isolated from Deep-Sea Floor Sediment.</title>
        <authorList>
            <person name="Nishi S."/>
            <person name="Tsubouchi T."/>
            <person name="Takaki Y."/>
            <person name="Koyanagi R."/>
            <person name="Satoh N."/>
            <person name="Maruyama T."/>
            <person name="Hatada Y."/>
        </authorList>
    </citation>
    <scope>NUCLEOTIDE SEQUENCE [LARGE SCALE GENOMIC DNA]</scope>
    <source>
        <strain evidence="8">LL-001</strain>
    </source>
</reference>
<dbReference type="GO" id="GO:0005506">
    <property type="term" value="F:iron ion binding"/>
    <property type="evidence" value="ECO:0007669"/>
    <property type="project" value="InterPro"/>
</dbReference>
<dbReference type="CDD" id="cd11067">
    <property type="entry name" value="CYP152"/>
    <property type="match status" value="1"/>
</dbReference>